<sequence length="722" mass="81440">MGRSKKGKKKAEKVKAILKSADMVPLSAEDDERYDDLRQTTEEALINAAQKMDPSKLSAEALNNAWTKLYCSCREMAEAGDLGALTVMAECYAAGIEGYFERDFKKAVELFQFAAEQNHPPAQNGLGVLYALGHGVPKNMNTSKDLFERALAGGDKRAAANLGNLHQYCVEEGVHQDLKKAIDFYENGALGNDARSQYHFGLALLEGAGVEQDLKMGVTYIQMAAQKHNPEAEATLGMCFQYGLVVPQNLKRALTLYRMAAVRGCKRAEEKARELEDQGVVATEEESKEKAIAQSSKVAKPKEEKGRQPSLSIHFCCYLFDKFGFREKIKTLLMRSQTKSMLAYKSLQSALVSEVGLTVDDGARIENAAIEFRAKGYQSIGPNDGLYPFYAEPSYLRYSLHGGQVFVENSEVQRRRPSCMWYERDVLVDFKPYVGKYLFLSELDTDRRDFKASLNTILQSKIKKLSLLRHKNLVPVKGVIDRTNHPINQCIIVVYSPWSESSLFSLLRHVNPYDHLELSLRERLLLALDIARGTEYCHSNDVIHGDLSTENILVQKRTKKECDGQSSARYTVAISEYGLDPLSQLRHPGEAQRVLWGSSLAWLAPERLLGELKSTGPTFAVDIWSLGLIIWELWTGEKPWREVRSVLDLVNRVMEGDERPEMPPQEGYEEDDEFMERPFYDLLCDTIRRCWARNPKERPGASAVCNSLEKVIDNLKRLKEGS</sequence>
<dbReference type="SUPFAM" id="SSF81901">
    <property type="entry name" value="HCP-like"/>
    <property type="match status" value="2"/>
</dbReference>
<feature type="coiled-coil region" evidence="1">
    <location>
        <begin position="258"/>
        <end position="285"/>
    </location>
</feature>
<dbReference type="GO" id="GO:0007165">
    <property type="term" value="P:signal transduction"/>
    <property type="evidence" value="ECO:0007669"/>
    <property type="project" value="TreeGrafter"/>
</dbReference>
<dbReference type="InterPro" id="IPR011009">
    <property type="entry name" value="Kinase-like_dom_sf"/>
</dbReference>
<reference evidence="4" key="1">
    <citation type="submission" date="2021-01" db="EMBL/GenBank/DDBJ databases">
        <authorList>
            <person name="Corre E."/>
            <person name="Pelletier E."/>
            <person name="Niang G."/>
            <person name="Scheremetjew M."/>
            <person name="Finn R."/>
            <person name="Kale V."/>
            <person name="Holt S."/>
            <person name="Cochrane G."/>
            <person name="Meng A."/>
            <person name="Brown T."/>
            <person name="Cohen L."/>
        </authorList>
    </citation>
    <scope>NUCLEOTIDE SEQUENCE</scope>
    <source>
        <strain evidence="4">NIES-2562</strain>
    </source>
</reference>
<dbReference type="SUPFAM" id="SSF56112">
    <property type="entry name" value="Protein kinase-like (PK-like)"/>
    <property type="match status" value="1"/>
</dbReference>
<dbReference type="InterPro" id="IPR006597">
    <property type="entry name" value="Sel1-like"/>
</dbReference>
<keyword evidence="1" id="KW-0175">Coiled coil</keyword>
<dbReference type="InterPro" id="IPR008266">
    <property type="entry name" value="Tyr_kinase_AS"/>
</dbReference>
<dbReference type="Gene3D" id="1.10.510.10">
    <property type="entry name" value="Transferase(Phosphotransferase) domain 1"/>
    <property type="match status" value="1"/>
</dbReference>
<feature type="domain" description="Protein kinase" evidence="3">
    <location>
        <begin position="395"/>
        <end position="712"/>
    </location>
</feature>
<dbReference type="InterPro" id="IPR050167">
    <property type="entry name" value="Ser_Thr_protein_kinase"/>
</dbReference>
<gene>
    <name evidence="4" type="ORF">PBIL07802_LOCUS31700</name>
</gene>
<evidence type="ECO:0000256" key="2">
    <source>
        <dbReference type="SAM" id="MobiDB-lite"/>
    </source>
</evidence>
<dbReference type="Pfam" id="PF08238">
    <property type="entry name" value="Sel1"/>
    <property type="match status" value="5"/>
</dbReference>
<dbReference type="PROSITE" id="PS00109">
    <property type="entry name" value="PROTEIN_KINASE_TYR"/>
    <property type="match status" value="1"/>
</dbReference>
<evidence type="ECO:0000259" key="3">
    <source>
        <dbReference type="PROSITE" id="PS50011"/>
    </source>
</evidence>
<organism evidence="4">
    <name type="scientific">Palpitomonas bilix</name>
    <dbReference type="NCBI Taxonomy" id="652834"/>
    <lineage>
        <taxon>Eukaryota</taxon>
        <taxon>Eukaryota incertae sedis</taxon>
    </lineage>
</organism>
<feature type="region of interest" description="Disordered" evidence="2">
    <location>
        <begin position="286"/>
        <end position="305"/>
    </location>
</feature>
<proteinExistence type="predicted"/>
<dbReference type="GO" id="GO:0004672">
    <property type="term" value="F:protein kinase activity"/>
    <property type="evidence" value="ECO:0007669"/>
    <property type="project" value="InterPro"/>
</dbReference>
<dbReference type="GO" id="GO:0005737">
    <property type="term" value="C:cytoplasm"/>
    <property type="evidence" value="ECO:0007669"/>
    <property type="project" value="TreeGrafter"/>
</dbReference>
<name>A0A7S3LWQ9_9EUKA</name>
<dbReference type="AlphaFoldDB" id="A0A7S3LWQ9"/>
<evidence type="ECO:0000256" key="1">
    <source>
        <dbReference type="SAM" id="Coils"/>
    </source>
</evidence>
<protein>
    <recommendedName>
        <fullName evidence="3">Protein kinase domain-containing protein</fullName>
    </recommendedName>
</protein>
<evidence type="ECO:0000313" key="4">
    <source>
        <dbReference type="EMBL" id="CAE0269347.1"/>
    </source>
</evidence>
<dbReference type="Pfam" id="PF07714">
    <property type="entry name" value="PK_Tyr_Ser-Thr"/>
    <property type="match status" value="1"/>
</dbReference>
<dbReference type="GO" id="GO:0005524">
    <property type="term" value="F:ATP binding"/>
    <property type="evidence" value="ECO:0007669"/>
    <property type="project" value="InterPro"/>
</dbReference>
<dbReference type="InterPro" id="IPR001245">
    <property type="entry name" value="Ser-Thr/Tyr_kinase_cat_dom"/>
</dbReference>
<dbReference type="InterPro" id="IPR011990">
    <property type="entry name" value="TPR-like_helical_dom_sf"/>
</dbReference>
<dbReference type="PANTHER" id="PTHR23257">
    <property type="entry name" value="SERINE-THREONINE PROTEIN KINASE"/>
    <property type="match status" value="1"/>
</dbReference>
<accession>A0A7S3LWQ9</accession>
<dbReference type="Gene3D" id="1.25.40.10">
    <property type="entry name" value="Tetratricopeptide repeat domain"/>
    <property type="match status" value="2"/>
</dbReference>
<dbReference type="InterPro" id="IPR000719">
    <property type="entry name" value="Prot_kinase_dom"/>
</dbReference>
<dbReference type="EMBL" id="HBIB01048190">
    <property type="protein sequence ID" value="CAE0269347.1"/>
    <property type="molecule type" value="Transcribed_RNA"/>
</dbReference>
<dbReference type="PROSITE" id="PS50011">
    <property type="entry name" value="PROTEIN_KINASE_DOM"/>
    <property type="match status" value="1"/>
</dbReference>
<dbReference type="SMART" id="SM00671">
    <property type="entry name" value="SEL1"/>
    <property type="match status" value="5"/>
</dbReference>